<proteinExistence type="predicted"/>
<dbReference type="RefSeq" id="WP_092891466.1">
    <property type="nucleotide sequence ID" value="NZ_FOOQ01000002.1"/>
</dbReference>
<accession>A0A1I2RAN2</accession>
<sequence length="204" mass="22293">MNRRTYLAALPLVASATAGCLGSVGSPPFSDSHPDRSVALSAVDSLPDDIGFTVDAAVSVSDVTERHPAEVVLTATNEGQRRDVSVGTEMCHPFDRSDGRSENGGLWLYPADDEPDDRVEGRWEYDADGPVGYPAYGCTGRTWDAGEFREYVYAVWDDFETEGYHEPGTYRWEHLVTVAPPESHLDGEATAEATWAFELTVEDA</sequence>
<reference evidence="2" key="1">
    <citation type="submission" date="2016-10" db="EMBL/GenBank/DDBJ databases">
        <authorList>
            <person name="Varghese N."/>
            <person name="Submissions S."/>
        </authorList>
    </citation>
    <scope>NUCLEOTIDE SEQUENCE [LARGE SCALE GENOMIC DNA]</scope>
    <source>
        <strain evidence="2">CGMCC 1.7739</strain>
    </source>
</reference>
<protein>
    <submittedName>
        <fullName evidence="1">Uncharacterized protein</fullName>
    </submittedName>
</protein>
<evidence type="ECO:0000313" key="2">
    <source>
        <dbReference type="Proteomes" id="UP000198876"/>
    </source>
</evidence>
<dbReference type="OrthoDB" id="306445at2157"/>
<gene>
    <name evidence="1" type="ORF">SAMN04488063_1852</name>
</gene>
<dbReference type="AlphaFoldDB" id="A0A1I2RAN2"/>
<keyword evidence="2" id="KW-1185">Reference proteome</keyword>
<organism evidence="1 2">
    <name type="scientific">Halopelagius inordinatus</name>
    <dbReference type="NCBI Taxonomy" id="553467"/>
    <lineage>
        <taxon>Archaea</taxon>
        <taxon>Methanobacteriati</taxon>
        <taxon>Methanobacteriota</taxon>
        <taxon>Stenosarchaea group</taxon>
        <taxon>Halobacteria</taxon>
        <taxon>Halobacteriales</taxon>
        <taxon>Haloferacaceae</taxon>
    </lineage>
</organism>
<dbReference type="STRING" id="553467.SAMN04488063_1852"/>
<dbReference type="EMBL" id="FOOQ01000002">
    <property type="protein sequence ID" value="SFG37608.1"/>
    <property type="molecule type" value="Genomic_DNA"/>
</dbReference>
<dbReference type="PROSITE" id="PS51257">
    <property type="entry name" value="PROKAR_LIPOPROTEIN"/>
    <property type="match status" value="1"/>
</dbReference>
<name>A0A1I2RAN2_9EURY</name>
<evidence type="ECO:0000313" key="1">
    <source>
        <dbReference type="EMBL" id="SFG37608.1"/>
    </source>
</evidence>
<dbReference type="Proteomes" id="UP000198876">
    <property type="component" value="Unassembled WGS sequence"/>
</dbReference>